<keyword evidence="4" id="KW-1185">Reference proteome</keyword>
<dbReference type="InterPro" id="IPR040387">
    <property type="entry name" value="RIN4/NOI4"/>
</dbReference>
<evidence type="ECO:0000313" key="3">
    <source>
        <dbReference type="EMBL" id="KAE8000004.1"/>
    </source>
</evidence>
<dbReference type="Proteomes" id="UP000327013">
    <property type="component" value="Chromosome 1"/>
</dbReference>
<feature type="region of interest" description="Disordered" evidence="1">
    <location>
        <begin position="184"/>
        <end position="212"/>
    </location>
</feature>
<dbReference type="PANTHER" id="PTHR33159">
    <property type="entry name" value="RPM1-INTERACTING PROTEIN 4 (RIN4) FAMILY PROTEIN"/>
    <property type="match status" value="1"/>
</dbReference>
<gene>
    <name evidence="3" type="ORF">FH972_004376</name>
</gene>
<evidence type="ECO:0000259" key="2">
    <source>
        <dbReference type="Pfam" id="PF05627"/>
    </source>
</evidence>
<protein>
    <recommendedName>
        <fullName evidence="2">RIN4 pathogenic type III effector avirulence factor Avr cleavage site domain-containing protein</fullName>
    </recommendedName>
</protein>
<dbReference type="GO" id="GO:0005886">
    <property type="term" value="C:plasma membrane"/>
    <property type="evidence" value="ECO:0007669"/>
    <property type="project" value="TreeGrafter"/>
</dbReference>
<feature type="region of interest" description="Disordered" evidence="1">
    <location>
        <begin position="1"/>
        <end position="169"/>
    </location>
</feature>
<dbReference type="PANTHER" id="PTHR33159:SF6">
    <property type="entry name" value="RPM1-INTERACTING PROTEIN 4"/>
    <property type="match status" value="1"/>
</dbReference>
<feature type="compositionally biased region" description="Basic and acidic residues" evidence="1">
    <location>
        <begin position="94"/>
        <end position="103"/>
    </location>
</feature>
<accession>A0A5N6QNP1</accession>
<evidence type="ECO:0000256" key="1">
    <source>
        <dbReference type="SAM" id="MobiDB-lite"/>
    </source>
</evidence>
<dbReference type="Pfam" id="PF05627">
    <property type="entry name" value="AvrRpt-cleavage"/>
    <property type="match status" value="1"/>
</dbReference>
<proteinExistence type="predicted"/>
<feature type="compositionally biased region" description="Acidic residues" evidence="1">
    <location>
        <begin position="1"/>
        <end position="11"/>
    </location>
</feature>
<sequence>MVNPNDPEENPDLFSDNSSSAQGPTSRAIAEPEEPIRQKPGRSTHEPRRSREDGDLKQFTDNLGGRDNSEPPNQRHGGRGVSSGETHRRTARYSAEHSVERSPLHRQAKVPARDGGVNSYSLEGKASYENAHGTPGRSRMKPETRGDETPEKGTAVPKFGAWDENNPASAEGFTHIFDKVREERQTGVERIPGPNEISYNNTRRQNPDDSAKSCCLPWCRK</sequence>
<dbReference type="InterPro" id="IPR008700">
    <property type="entry name" value="TypeIII_avirulence_cleave"/>
</dbReference>
<name>A0A5N6QNP1_9ROSI</name>
<reference evidence="3 4" key="1">
    <citation type="submission" date="2019-06" db="EMBL/GenBank/DDBJ databases">
        <title>A chromosomal-level reference genome of Carpinus fangiana (Coryloideae, Betulaceae).</title>
        <authorList>
            <person name="Yang X."/>
            <person name="Wang Z."/>
            <person name="Zhang L."/>
            <person name="Hao G."/>
            <person name="Liu J."/>
            <person name="Yang Y."/>
        </authorList>
    </citation>
    <scope>NUCLEOTIDE SEQUENCE [LARGE SCALE GENOMIC DNA]</scope>
    <source>
        <strain evidence="3">Cfa_2016G</strain>
        <tissue evidence="3">Leaf</tissue>
    </source>
</reference>
<feature type="compositionally biased region" description="Basic and acidic residues" evidence="1">
    <location>
        <begin position="140"/>
        <end position="151"/>
    </location>
</feature>
<organism evidence="3 4">
    <name type="scientific">Carpinus fangiana</name>
    <dbReference type="NCBI Taxonomy" id="176857"/>
    <lineage>
        <taxon>Eukaryota</taxon>
        <taxon>Viridiplantae</taxon>
        <taxon>Streptophyta</taxon>
        <taxon>Embryophyta</taxon>
        <taxon>Tracheophyta</taxon>
        <taxon>Spermatophyta</taxon>
        <taxon>Magnoliopsida</taxon>
        <taxon>eudicotyledons</taxon>
        <taxon>Gunneridae</taxon>
        <taxon>Pentapetalae</taxon>
        <taxon>rosids</taxon>
        <taxon>fabids</taxon>
        <taxon>Fagales</taxon>
        <taxon>Betulaceae</taxon>
        <taxon>Carpinus</taxon>
    </lineage>
</organism>
<feature type="compositionally biased region" description="Polar residues" evidence="1">
    <location>
        <begin position="15"/>
        <end position="25"/>
    </location>
</feature>
<feature type="domain" description="RIN4 pathogenic type III effector avirulence factor Avr cleavage site" evidence="2">
    <location>
        <begin position="151"/>
        <end position="185"/>
    </location>
</feature>
<feature type="compositionally biased region" description="Basic and acidic residues" evidence="1">
    <location>
        <begin position="43"/>
        <end position="58"/>
    </location>
</feature>
<dbReference type="AlphaFoldDB" id="A0A5N6QNP1"/>
<dbReference type="OrthoDB" id="1109067at2759"/>
<evidence type="ECO:0000313" key="4">
    <source>
        <dbReference type="Proteomes" id="UP000327013"/>
    </source>
</evidence>
<dbReference type="EMBL" id="CM017321">
    <property type="protein sequence ID" value="KAE8000004.1"/>
    <property type="molecule type" value="Genomic_DNA"/>
</dbReference>